<name>A0A918P2E6_9ACTN</name>
<comment type="caution">
    <text evidence="1">The sequence shown here is derived from an EMBL/GenBank/DDBJ whole genome shotgun (WGS) entry which is preliminary data.</text>
</comment>
<reference evidence="1" key="1">
    <citation type="journal article" date="2014" name="Int. J. Syst. Evol. Microbiol.">
        <title>Complete genome sequence of Corynebacterium casei LMG S-19264T (=DSM 44701T), isolated from a smear-ripened cheese.</title>
        <authorList>
            <consortium name="US DOE Joint Genome Institute (JGI-PGF)"/>
            <person name="Walter F."/>
            <person name="Albersmeier A."/>
            <person name="Kalinowski J."/>
            <person name="Ruckert C."/>
        </authorList>
    </citation>
    <scope>NUCLEOTIDE SEQUENCE</scope>
    <source>
        <strain evidence="1">JCM 4790</strain>
    </source>
</reference>
<keyword evidence="2" id="KW-1185">Reference proteome</keyword>
<protein>
    <submittedName>
        <fullName evidence="1">Uncharacterized protein</fullName>
    </submittedName>
</protein>
<evidence type="ECO:0000313" key="2">
    <source>
        <dbReference type="Proteomes" id="UP000619244"/>
    </source>
</evidence>
<dbReference type="Proteomes" id="UP000619244">
    <property type="component" value="Unassembled WGS sequence"/>
</dbReference>
<reference evidence="1" key="2">
    <citation type="submission" date="2020-09" db="EMBL/GenBank/DDBJ databases">
        <authorList>
            <person name="Sun Q."/>
            <person name="Ohkuma M."/>
        </authorList>
    </citation>
    <scope>NUCLEOTIDE SEQUENCE</scope>
    <source>
        <strain evidence="1">JCM 4790</strain>
    </source>
</reference>
<dbReference type="AlphaFoldDB" id="A0A918P2E6"/>
<proteinExistence type="predicted"/>
<sequence length="64" mass="7221">MIEDRTDRPGLYRFGRYPAAYAAFDNPAVAGRDLRGCSYLERCAVLLDVLQPLGPPLQPRARDR</sequence>
<organism evidence="1 2">
    <name type="scientific">Streptomyces minutiscleroticus</name>
    <dbReference type="NCBI Taxonomy" id="68238"/>
    <lineage>
        <taxon>Bacteria</taxon>
        <taxon>Bacillati</taxon>
        <taxon>Actinomycetota</taxon>
        <taxon>Actinomycetes</taxon>
        <taxon>Kitasatosporales</taxon>
        <taxon>Streptomycetaceae</taxon>
        <taxon>Streptomyces</taxon>
    </lineage>
</organism>
<evidence type="ECO:0000313" key="1">
    <source>
        <dbReference type="EMBL" id="GGY14247.1"/>
    </source>
</evidence>
<accession>A0A918P2E6</accession>
<gene>
    <name evidence="1" type="ORF">GCM10010358_78040</name>
</gene>
<dbReference type="EMBL" id="BMVU01000094">
    <property type="protein sequence ID" value="GGY14247.1"/>
    <property type="molecule type" value="Genomic_DNA"/>
</dbReference>
<dbReference type="SUPFAM" id="SSF56091">
    <property type="entry name" value="DNA ligase/mRNA capping enzyme, catalytic domain"/>
    <property type="match status" value="1"/>
</dbReference>